<comment type="caution">
    <text evidence="5">The sequence shown here is derived from an EMBL/GenBank/DDBJ whole genome shotgun (WGS) entry which is preliminary data.</text>
</comment>
<dbReference type="PANTHER" id="PTHR24567:SF74">
    <property type="entry name" value="HTH-TYPE TRANSCRIPTIONAL REGULATOR ARCR"/>
    <property type="match status" value="1"/>
</dbReference>
<dbReference type="Pfam" id="PF00027">
    <property type="entry name" value="cNMP_binding"/>
    <property type="match status" value="1"/>
</dbReference>
<feature type="non-terminal residue" evidence="5">
    <location>
        <position position="1"/>
    </location>
</feature>
<dbReference type="GO" id="GO:0005829">
    <property type="term" value="C:cytosol"/>
    <property type="evidence" value="ECO:0007669"/>
    <property type="project" value="TreeGrafter"/>
</dbReference>
<dbReference type="SUPFAM" id="SSF46785">
    <property type="entry name" value="Winged helix' DNA-binding domain"/>
    <property type="match status" value="1"/>
</dbReference>
<reference evidence="5" key="1">
    <citation type="submission" date="2013-08" db="EMBL/GenBank/DDBJ databases">
        <authorList>
            <person name="Mendez C."/>
            <person name="Richter M."/>
            <person name="Ferrer M."/>
            <person name="Sanchez J."/>
        </authorList>
    </citation>
    <scope>NUCLEOTIDE SEQUENCE</scope>
</reference>
<dbReference type="SMART" id="SM00419">
    <property type="entry name" value="HTH_CRP"/>
    <property type="match status" value="1"/>
</dbReference>
<dbReference type="SMART" id="SM00100">
    <property type="entry name" value="cNMP"/>
    <property type="match status" value="1"/>
</dbReference>
<sequence>DPRQNELLAALPDAELARWLPHLELVDISCGEMLYQPGNRLTHVYFPTTSIISLLYVMEDGASAEIAVVGREGIIGISLFLGAKSTPSRAIAQCDGQVIRLNAKVLMQAFDRGGPVLHLLLRFTQALITQIAQTSVCNLRHTVDQRLCRLLLLSLDRAHSKKLVMTHQFIAHLLGVRREGVTEAAGRLQEAGLIRYQRGHITVLDRAGLKRRSCGCYVVIRKAYARLLPATTAT</sequence>
<dbReference type="AlphaFoldDB" id="T1AA02"/>
<dbReference type="CDD" id="cd00038">
    <property type="entry name" value="CAP_ED"/>
    <property type="match status" value="1"/>
</dbReference>
<dbReference type="InterPro" id="IPR018490">
    <property type="entry name" value="cNMP-bd_dom_sf"/>
</dbReference>
<name>T1AA02_9ZZZZ</name>
<dbReference type="GO" id="GO:0003700">
    <property type="term" value="F:DNA-binding transcription factor activity"/>
    <property type="evidence" value="ECO:0007669"/>
    <property type="project" value="TreeGrafter"/>
</dbReference>
<organism evidence="5">
    <name type="scientific">mine drainage metagenome</name>
    <dbReference type="NCBI Taxonomy" id="410659"/>
    <lineage>
        <taxon>unclassified sequences</taxon>
        <taxon>metagenomes</taxon>
        <taxon>ecological metagenomes</taxon>
    </lineage>
</organism>
<dbReference type="InterPro" id="IPR000595">
    <property type="entry name" value="cNMP-bd_dom"/>
</dbReference>
<keyword evidence="1" id="KW-0805">Transcription regulation</keyword>
<evidence type="ECO:0000259" key="4">
    <source>
        <dbReference type="PROSITE" id="PS51063"/>
    </source>
</evidence>
<keyword evidence="2" id="KW-0238">DNA-binding</keyword>
<gene>
    <name evidence="5" type="ORF">B1B_15995</name>
</gene>
<dbReference type="InterPro" id="IPR014710">
    <property type="entry name" value="RmlC-like_jellyroll"/>
</dbReference>
<accession>T1AA02</accession>
<dbReference type="InterPro" id="IPR050397">
    <property type="entry name" value="Env_Response_Regulators"/>
</dbReference>
<evidence type="ECO:0000256" key="1">
    <source>
        <dbReference type="ARBA" id="ARBA00023015"/>
    </source>
</evidence>
<dbReference type="Gene3D" id="1.10.10.10">
    <property type="entry name" value="Winged helix-like DNA-binding domain superfamily/Winged helix DNA-binding domain"/>
    <property type="match status" value="1"/>
</dbReference>
<evidence type="ECO:0000313" key="5">
    <source>
        <dbReference type="EMBL" id="EQD37754.1"/>
    </source>
</evidence>
<dbReference type="EMBL" id="AUZY01010637">
    <property type="protein sequence ID" value="EQD37754.1"/>
    <property type="molecule type" value="Genomic_DNA"/>
</dbReference>
<reference evidence="5" key="2">
    <citation type="journal article" date="2014" name="ISME J.">
        <title>Microbial stratification in low pH oxic and suboxic macroscopic growths along an acid mine drainage.</title>
        <authorList>
            <person name="Mendez-Garcia C."/>
            <person name="Mesa V."/>
            <person name="Sprenger R.R."/>
            <person name="Richter M."/>
            <person name="Diez M.S."/>
            <person name="Solano J."/>
            <person name="Bargiela R."/>
            <person name="Golyshina O.V."/>
            <person name="Manteca A."/>
            <person name="Ramos J.L."/>
            <person name="Gallego J.R."/>
            <person name="Llorente I."/>
            <person name="Martins Dos Santos V.A."/>
            <person name="Jensen O.N."/>
            <person name="Pelaez A.I."/>
            <person name="Sanchez J."/>
            <person name="Ferrer M."/>
        </authorList>
    </citation>
    <scope>NUCLEOTIDE SEQUENCE</scope>
</reference>
<evidence type="ECO:0000256" key="2">
    <source>
        <dbReference type="ARBA" id="ARBA00023125"/>
    </source>
</evidence>
<dbReference type="InterPro" id="IPR012318">
    <property type="entry name" value="HTH_CRP"/>
</dbReference>
<protein>
    <submittedName>
        <fullName evidence="5">Cyclic nucleotide-binding protein</fullName>
    </submittedName>
</protein>
<dbReference type="PANTHER" id="PTHR24567">
    <property type="entry name" value="CRP FAMILY TRANSCRIPTIONAL REGULATORY PROTEIN"/>
    <property type="match status" value="1"/>
</dbReference>
<dbReference type="PROSITE" id="PS51063">
    <property type="entry name" value="HTH_CRP_2"/>
    <property type="match status" value="1"/>
</dbReference>
<dbReference type="GO" id="GO:0003677">
    <property type="term" value="F:DNA binding"/>
    <property type="evidence" value="ECO:0007669"/>
    <property type="project" value="UniProtKB-KW"/>
</dbReference>
<dbReference type="InterPro" id="IPR036390">
    <property type="entry name" value="WH_DNA-bd_sf"/>
</dbReference>
<dbReference type="SUPFAM" id="SSF51206">
    <property type="entry name" value="cAMP-binding domain-like"/>
    <property type="match status" value="1"/>
</dbReference>
<dbReference type="Gene3D" id="2.60.120.10">
    <property type="entry name" value="Jelly Rolls"/>
    <property type="match status" value="1"/>
</dbReference>
<keyword evidence="3" id="KW-0804">Transcription</keyword>
<feature type="domain" description="HTH crp-type" evidence="4">
    <location>
        <begin position="141"/>
        <end position="207"/>
    </location>
</feature>
<dbReference type="InterPro" id="IPR036388">
    <property type="entry name" value="WH-like_DNA-bd_sf"/>
</dbReference>
<evidence type="ECO:0000256" key="3">
    <source>
        <dbReference type="ARBA" id="ARBA00023163"/>
    </source>
</evidence>
<dbReference type="Pfam" id="PF13545">
    <property type="entry name" value="HTH_Crp_2"/>
    <property type="match status" value="1"/>
</dbReference>
<proteinExistence type="predicted"/>